<dbReference type="SUPFAM" id="SSF49464">
    <property type="entry name" value="Carboxypeptidase regulatory domain-like"/>
    <property type="match status" value="1"/>
</dbReference>
<evidence type="ECO:0000256" key="3">
    <source>
        <dbReference type="ARBA" id="ARBA00022737"/>
    </source>
</evidence>
<dbReference type="Pfam" id="PF13540">
    <property type="entry name" value="RCC1_2"/>
    <property type="match status" value="1"/>
</dbReference>
<evidence type="ECO:0000313" key="6">
    <source>
        <dbReference type="Proteomes" id="UP001589619"/>
    </source>
</evidence>
<dbReference type="SUPFAM" id="SSF50985">
    <property type="entry name" value="RCC1/BLIP-II"/>
    <property type="match status" value="2"/>
</dbReference>
<dbReference type="Gene3D" id="2.60.40.1120">
    <property type="entry name" value="Carboxypeptidase-like, regulatory domain"/>
    <property type="match status" value="1"/>
</dbReference>
<dbReference type="InterPro" id="IPR058923">
    <property type="entry name" value="RCC1-like_dom"/>
</dbReference>
<dbReference type="Pfam" id="PF25390">
    <property type="entry name" value="WD40_RLD"/>
    <property type="match status" value="1"/>
</dbReference>
<comment type="subcellular location">
    <subcellularLocation>
        <location evidence="1">Cell envelope</location>
    </subcellularLocation>
</comment>
<accession>A0ABV5VU96</accession>
<evidence type="ECO:0000313" key="5">
    <source>
        <dbReference type="EMBL" id="MFB9751857.1"/>
    </source>
</evidence>
<dbReference type="PROSITE" id="PS51272">
    <property type="entry name" value="SLH"/>
    <property type="match status" value="3"/>
</dbReference>
<name>A0ABV5VU96_9BACL</name>
<dbReference type="InterPro" id="IPR008969">
    <property type="entry name" value="CarboxyPept-like_regulatory"/>
</dbReference>
<evidence type="ECO:0000256" key="1">
    <source>
        <dbReference type="ARBA" id="ARBA00004196"/>
    </source>
</evidence>
<dbReference type="Pfam" id="PF12733">
    <property type="entry name" value="Cadherin-like"/>
    <property type="match status" value="1"/>
</dbReference>
<feature type="domain" description="SLH" evidence="4">
    <location>
        <begin position="1508"/>
        <end position="1570"/>
    </location>
</feature>
<gene>
    <name evidence="5" type="ORF">ACFFNY_09765</name>
</gene>
<dbReference type="RefSeq" id="WP_344912792.1">
    <property type="nucleotide sequence ID" value="NZ_BAAAYO010000010.1"/>
</dbReference>
<reference evidence="5 6" key="1">
    <citation type="submission" date="2024-09" db="EMBL/GenBank/DDBJ databases">
        <authorList>
            <person name="Sun Q."/>
            <person name="Mori K."/>
        </authorList>
    </citation>
    <scope>NUCLEOTIDE SEQUENCE [LARGE SCALE GENOMIC DNA]</scope>
    <source>
        <strain evidence="5 6">JCM 12520</strain>
    </source>
</reference>
<dbReference type="PRINTS" id="PR00633">
    <property type="entry name" value="RCCNDNSATION"/>
</dbReference>
<dbReference type="PROSITE" id="PS50012">
    <property type="entry name" value="RCC1_3"/>
    <property type="match status" value="6"/>
</dbReference>
<dbReference type="InterPro" id="IPR042229">
    <property type="entry name" value="Listeria/Bacterioides_rpt_sf"/>
</dbReference>
<proteinExistence type="predicted"/>
<dbReference type="Pfam" id="PF00395">
    <property type="entry name" value="SLH"/>
    <property type="match status" value="3"/>
</dbReference>
<dbReference type="PANTHER" id="PTHR45982">
    <property type="entry name" value="REGULATOR OF CHROMOSOME CONDENSATION"/>
    <property type="match status" value="1"/>
</dbReference>
<comment type="caution">
    <text evidence="5">The sequence shown here is derived from an EMBL/GenBank/DDBJ whole genome shotgun (WGS) entry which is preliminary data.</text>
</comment>
<dbReference type="Gene3D" id="2.130.10.30">
    <property type="entry name" value="Regulator of chromosome condensation 1/beta-lactamase-inhibitor protein II"/>
    <property type="match status" value="2"/>
</dbReference>
<sequence>MQGTVYAPSGTPGQVFEGLVDCTSTTSFRTKPMVAAGGKHSAALKSNGTVWTWGSNQFGQLGNGKYGGSAAPARVPDLCYVKAIATGSDFTIALKNDGTVWTWGNGANGELGNGTSGTGYRSSIPVQVAALSDVSAIAAGSNHAVALKRDGTVWAWGNSENGKLGYETPGSFVSNRPGRAGNLAGVKAVAAGLGFSAALKPDGTVWTWGNNTDKQLGYETGTPLNNPVPKQVPNLNNVDSIAAGLSSRHMVALKRDQTVWTWGDNVHGQLGNGKGGLNADDSSTPVRVLTTSNAGLEGATAIAAGSFQSYAALKNGTLRGWGYNYFGQLGDGTYEIEYKLAQRVLMKSVVSLSAGTDHAIAIKKDGTAWTWGYLNNDYQLGRKSGSPDIENNVPGPVEGLGNLEVSTFIPYIPINIGIIGTIGDLADATPVITSGSSITITAFFDNPKAIKVTLLASDAGGHQYETQMSPIDDENWSHTFVPNQVGLVTSPLEFQIIPQYGGNVIGQPIKYRIVLIDPSGIVYNANQGGPDSWPLPGATVVLQYFDPALGAAGQWVEMSEDSYPDSFRPVTNPQVTGEDGRYAWDTAAGQYRVVVSRPGFETATSRVVAVPPPVLDLHVGLIPTDFLKPSLSVSGVTYGAVYSQPVTMEWSASDDHAEDQSDDASGVRFVEYRVDRGELIRVNGTNGSFVVDRPGVHLVDFQVFDHAGNSYAESIPFTITEPPAGEFYTVTFDSNDGSPVGNQTVTKGSTATKPADPVRPGYSFAGWYSDSGLTLAHDFTTAITRDLTLYAKWNASPVEETTYTVTFDSNGSSLVGIQTVTKGSTATKPEDPVRPGYSFAGWYADSGFTSAYDFTTAITRDLTLYAKWNASLVEETTYTVIFDSNDDSLVDNQTVTKGSTATKPADPVRPGYSFAGWYSDSGLTLAYDFTTAITRDLTLYAKWNASPVEEPTYTVTFDSNDSSLVGIQNVTKGSTATKPEDPVRPGYSFAGWYTDKGLTSAYDFTTAITRDLTLYAKWSAHNNADLAALSLSNGVLSPTFAPGATSYTSNVANQVSSVTVTASVYDATYASVTTSVYNNIGTRVSGPFALTGSTASPPLPLSVGVNTIKVVVTSHNGATKTYEIAVTRAAASSPDSYSGYYSPGNQSKPLPIQIDGQEFDRIATAASSREGERTLLTVRLEEALLKEQLAKAKNKSTIVIPVSASSDQVRLAISGDMLKAMQDKNALIELRTPNGSYLLPATEIQIDSISKQFGSQVKLSDIIVHVDIAKSNSTTLKLLEQTSVKERFTVIAPPVDFSLTALYNDREVSIDKFNTYVGREIPIPDGVDPLQVTTAVVLETDGTVRHVPTYVVKRDGKHFAVIHSLTSSTYALIEHSISFTDVKGHWAESAVNDLGARKVVNGADTSHTSRYMPDEPITRAEFATIIVRAVGLTANGSRASFTDVKSGDWYYGAVAKASEYGLITGYEDGTFRPSRTITRQEAITVIARAMKLAGLDTNISATEVEAALHAFSDRTEVDSWAESSVAAAVKNGIVTGSYSHILPTSNMTRAEVAKIVWQLLENAKLIAGNR</sequence>
<dbReference type="NCBIfam" id="TIGR02543">
    <property type="entry name" value="List_Bact_rpt"/>
    <property type="match status" value="4"/>
</dbReference>
<evidence type="ECO:0000259" key="4">
    <source>
        <dbReference type="PROSITE" id="PS51272"/>
    </source>
</evidence>
<dbReference type="InterPro" id="IPR001119">
    <property type="entry name" value="SLH_dom"/>
</dbReference>
<keyword evidence="6" id="KW-1185">Reference proteome</keyword>
<keyword evidence="2" id="KW-0344">Guanine-nucleotide releasing factor</keyword>
<protein>
    <submittedName>
        <fullName evidence="5">InlB B-repeat-containing protein</fullName>
    </submittedName>
</protein>
<feature type="domain" description="SLH" evidence="4">
    <location>
        <begin position="1374"/>
        <end position="1436"/>
    </location>
</feature>
<dbReference type="PROSITE" id="PS00626">
    <property type="entry name" value="RCC1_2"/>
    <property type="match status" value="3"/>
</dbReference>
<dbReference type="InterPro" id="IPR013378">
    <property type="entry name" value="InlB-like_B-rpt"/>
</dbReference>
<feature type="domain" description="SLH" evidence="4">
    <location>
        <begin position="1437"/>
        <end position="1500"/>
    </location>
</feature>
<dbReference type="Gene3D" id="2.60.40.4270">
    <property type="entry name" value="Listeria-Bacteroides repeat domain"/>
    <property type="match status" value="4"/>
</dbReference>
<dbReference type="Proteomes" id="UP001589619">
    <property type="component" value="Unassembled WGS sequence"/>
</dbReference>
<dbReference type="InterPro" id="IPR025883">
    <property type="entry name" value="Cadherin-like_domain"/>
</dbReference>
<dbReference type="InterPro" id="IPR000408">
    <property type="entry name" value="Reg_chr_condens"/>
</dbReference>
<dbReference type="PANTHER" id="PTHR45982:SF1">
    <property type="entry name" value="REGULATOR OF CHROMOSOME CONDENSATION"/>
    <property type="match status" value="1"/>
</dbReference>
<dbReference type="InterPro" id="IPR051553">
    <property type="entry name" value="Ran_GTPase-activating"/>
</dbReference>
<keyword evidence="3" id="KW-0677">Repeat</keyword>
<evidence type="ECO:0000256" key="2">
    <source>
        <dbReference type="ARBA" id="ARBA00022658"/>
    </source>
</evidence>
<dbReference type="InterPro" id="IPR009091">
    <property type="entry name" value="RCC1/BLIP-II"/>
</dbReference>
<dbReference type="EMBL" id="JBHMAG010000007">
    <property type="protein sequence ID" value="MFB9751857.1"/>
    <property type="molecule type" value="Genomic_DNA"/>
</dbReference>
<dbReference type="Pfam" id="PF09479">
    <property type="entry name" value="Flg_new"/>
    <property type="match status" value="4"/>
</dbReference>
<organism evidence="5 6">
    <name type="scientific">Paenibacillus hodogayensis</name>
    <dbReference type="NCBI Taxonomy" id="279208"/>
    <lineage>
        <taxon>Bacteria</taxon>
        <taxon>Bacillati</taxon>
        <taxon>Bacillota</taxon>
        <taxon>Bacilli</taxon>
        <taxon>Bacillales</taxon>
        <taxon>Paenibacillaceae</taxon>
        <taxon>Paenibacillus</taxon>
    </lineage>
</organism>